<protein>
    <recommendedName>
        <fullName evidence="6">DUF2154 domain-containing protein</fullName>
    </recommendedName>
</protein>
<proteinExistence type="predicted"/>
<comment type="caution">
    <text evidence="4">The sequence shown here is derived from an EMBL/GenBank/DDBJ whole genome shotgun (WGS) entry which is preliminary data.</text>
</comment>
<feature type="chain" id="PRO_5046813943" description="DUF2154 domain-containing protein" evidence="1">
    <location>
        <begin position="25"/>
        <end position="238"/>
    </location>
</feature>
<sequence>MKKSLFTGLIIGAALLVLSGCNTAITGELNEDSIIVEKDKANELDVELNLGVGEITVQKGAKEWVEGNVKYNVKDLEPKVKYDLRRKKGDIVIEHKNLKKFRISEIKNEWDFKLTDKIPINLSVNTGASMANLDLQGLKIENLDIETGVGDLTVDLRGDWKKSFETNIETGVGQTTVILPSKVGVKIKAEKGIGTINVVGFISKGNDVYVNEAYEDADVILTVDAEVGVGEVTFKTDK</sequence>
<dbReference type="Proteomes" id="UP000050668">
    <property type="component" value="Unassembled WGS sequence"/>
</dbReference>
<evidence type="ECO:0000313" key="5">
    <source>
        <dbReference type="Proteomes" id="UP000050668"/>
    </source>
</evidence>
<keyword evidence="5" id="KW-1185">Reference proteome</keyword>
<dbReference type="Pfam" id="PF09922">
    <property type="entry name" value="LiaF-like_C"/>
    <property type="match status" value="1"/>
</dbReference>
<name>A0ABR5K1H9_9BACI</name>
<organism evidence="4 5">
    <name type="scientific">Lysinibacillus contaminans</name>
    <dbReference type="NCBI Taxonomy" id="1293441"/>
    <lineage>
        <taxon>Bacteria</taxon>
        <taxon>Bacillati</taxon>
        <taxon>Bacillota</taxon>
        <taxon>Bacilli</taxon>
        <taxon>Bacillales</taxon>
        <taxon>Bacillaceae</taxon>
        <taxon>Lysinibacillus</taxon>
    </lineage>
</organism>
<dbReference type="RefSeq" id="WP_053583426.1">
    <property type="nucleotide sequence ID" value="NZ_LGRV01000003.1"/>
</dbReference>
<feature type="signal peptide" evidence="1">
    <location>
        <begin position="1"/>
        <end position="24"/>
    </location>
</feature>
<dbReference type="PROSITE" id="PS51257">
    <property type="entry name" value="PROKAR_LIPOPROTEIN"/>
    <property type="match status" value="1"/>
</dbReference>
<evidence type="ECO:0000259" key="3">
    <source>
        <dbReference type="Pfam" id="PF17115"/>
    </source>
</evidence>
<evidence type="ECO:0000313" key="4">
    <source>
        <dbReference type="EMBL" id="KOS68590.1"/>
    </source>
</evidence>
<feature type="domain" description="Cell wall-active antibiotics response LiaF-like C-terminal" evidence="2">
    <location>
        <begin position="139"/>
        <end position="233"/>
    </location>
</feature>
<evidence type="ECO:0000256" key="1">
    <source>
        <dbReference type="SAM" id="SignalP"/>
    </source>
</evidence>
<dbReference type="Pfam" id="PF17115">
    <property type="entry name" value="Toast_rack_N"/>
    <property type="match status" value="1"/>
</dbReference>
<keyword evidence="1" id="KW-0732">Signal</keyword>
<evidence type="ECO:0000259" key="2">
    <source>
        <dbReference type="Pfam" id="PF09922"/>
    </source>
</evidence>
<dbReference type="InterPro" id="IPR031346">
    <property type="entry name" value="DUF2154_N"/>
</dbReference>
<gene>
    <name evidence="4" type="ORF">AEA09_08530</name>
</gene>
<evidence type="ECO:0008006" key="6">
    <source>
        <dbReference type="Google" id="ProtNLM"/>
    </source>
</evidence>
<reference evidence="5" key="1">
    <citation type="submission" date="2015-07" db="EMBL/GenBank/DDBJ databases">
        <title>Fjat-14205 dsm 2895.</title>
        <authorList>
            <person name="Liu B."/>
            <person name="Wang J."/>
            <person name="Zhu Y."/>
            <person name="Liu G."/>
            <person name="Chen Q."/>
            <person name="Chen Z."/>
            <person name="Lan J."/>
            <person name="Che J."/>
            <person name="Ge C."/>
            <person name="Shi H."/>
            <person name="Pan Z."/>
            <person name="Liu X."/>
        </authorList>
    </citation>
    <scope>NUCLEOTIDE SEQUENCE [LARGE SCALE GENOMIC DNA]</scope>
    <source>
        <strain evidence="5">DSM 25560</strain>
    </source>
</reference>
<accession>A0ABR5K1H9</accession>
<dbReference type="EMBL" id="LGRV01000003">
    <property type="protein sequence ID" value="KOS68590.1"/>
    <property type="molecule type" value="Genomic_DNA"/>
</dbReference>
<feature type="domain" description="DUF2154" evidence="3">
    <location>
        <begin position="40"/>
        <end position="128"/>
    </location>
</feature>
<dbReference type="InterPro" id="IPR024425">
    <property type="entry name" value="LiaF-like_C"/>
</dbReference>